<comment type="caution">
    <text evidence="2">The sequence shown here is derived from an EMBL/GenBank/DDBJ whole genome shotgun (WGS) entry which is preliminary data.</text>
</comment>
<accession>K1S1B2</accession>
<evidence type="ECO:0000256" key="1">
    <source>
        <dbReference type="SAM" id="MobiDB-lite"/>
    </source>
</evidence>
<name>K1S1B2_9ZZZZ</name>
<dbReference type="AlphaFoldDB" id="K1S1B2"/>
<feature type="non-terminal residue" evidence="2">
    <location>
        <position position="1"/>
    </location>
</feature>
<feature type="non-terminal residue" evidence="2">
    <location>
        <position position="177"/>
    </location>
</feature>
<gene>
    <name evidence="2" type="ORF">LEA_19332</name>
</gene>
<evidence type="ECO:0000313" key="2">
    <source>
        <dbReference type="EMBL" id="EKC47520.1"/>
    </source>
</evidence>
<proteinExistence type="predicted"/>
<organism evidence="2">
    <name type="scientific">human gut metagenome</name>
    <dbReference type="NCBI Taxonomy" id="408170"/>
    <lineage>
        <taxon>unclassified sequences</taxon>
        <taxon>metagenomes</taxon>
        <taxon>organismal metagenomes</taxon>
    </lineage>
</organism>
<feature type="region of interest" description="Disordered" evidence="1">
    <location>
        <begin position="72"/>
        <end position="91"/>
    </location>
</feature>
<protein>
    <submittedName>
        <fullName evidence="2">Uncharacterized protein</fullName>
    </submittedName>
</protein>
<sequence length="177" mass="19993">QKSGRLPQASAVSRLVRAQRANTSPRCSVEACWLPLTPEHGFPSLNHKAPGAPPQLRAQCLFSFLSPKAAQRADPDMMQKSRGPTRSPCKKDRTEQLKVFLRWHGPHQVLRVEAALPLSQKGSPDFVIHHKHLREFCQGLVFIRKKGYDSTRYGEPLWLRGNNRFRPDEPDVGNANV</sequence>
<dbReference type="EMBL" id="AJWY01013289">
    <property type="protein sequence ID" value="EKC47520.1"/>
    <property type="molecule type" value="Genomic_DNA"/>
</dbReference>
<reference evidence="2" key="1">
    <citation type="journal article" date="2013" name="Environ. Microbiol.">
        <title>Microbiota from the distal guts of lean and obese adolescents exhibit partial functional redundancy besides clear differences in community structure.</title>
        <authorList>
            <person name="Ferrer M."/>
            <person name="Ruiz A."/>
            <person name="Lanza F."/>
            <person name="Haange S.B."/>
            <person name="Oberbach A."/>
            <person name="Till H."/>
            <person name="Bargiela R."/>
            <person name="Campoy C."/>
            <person name="Segura M.T."/>
            <person name="Richter M."/>
            <person name="von Bergen M."/>
            <person name="Seifert J."/>
            <person name="Suarez A."/>
        </authorList>
    </citation>
    <scope>NUCLEOTIDE SEQUENCE</scope>
</reference>